<organism evidence="2 3">
    <name type="scientific">Penicilliopsis zonata CBS 506.65</name>
    <dbReference type="NCBI Taxonomy" id="1073090"/>
    <lineage>
        <taxon>Eukaryota</taxon>
        <taxon>Fungi</taxon>
        <taxon>Dikarya</taxon>
        <taxon>Ascomycota</taxon>
        <taxon>Pezizomycotina</taxon>
        <taxon>Eurotiomycetes</taxon>
        <taxon>Eurotiomycetidae</taxon>
        <taxon>Eurotiales</taxon>
        <taxon>Aspergillaceae</taxon>
        <taxon>Penicilliopsis</taxon>
    </lineage>
</organism>
<feature type="region of interest" description="Disordered" evidence="1">
    <location>
        <begin position="242"/>
        <end position="278"/>
    </location>
</feature>
<proteinExistence type="predicted"/>
<evidence type="ECO:0000256" key="1">
    <source>
        <dbReference type="SAM" id="MobiDB-lite"/>
    </source>
</evidence>
<evidence type="ECO:0000313" key="2">
    <source>
        <dbReference type="EMBL" id="OJJ42643.1"/>
    </source>
</evidence>
<dbReference type="VEuPathDB" id="FungiDB:ASPZODRAFT_147055"/>
<evidence type="ECO:0000313" key="3">
    <source>
        <dbReference type="Proteomes" id="UP000184188"/>
    </source>
</evidence>
<feature type="compositionally biased region" description="Acidic residues" evidence="1">
    <location>
        <begin position="242"/>
        <end position="255"/>
    </location>
</feature>
<evidence type="ECO:0008006" key="4">
    <source>
        <dbReference type="Google" id="ProtNLM"/>
    </source>
</evidence>
<protein>
    <recommendedName>
        <fullName evidence="4">Protein kinase domain-containing protein</fullName>
    </recommendedName>
</protein>
<reference evidence="3" key="1">
    <citation type="journal article" date="2017" name="Genome Biol.">
        <title>Comparative genomics reveals high biological diversity and specific adaptations in the industrially and medically important fungal genus Aspergillus.</title>
        <authorList>
            <person name="de Vries R.P."/>
            <person name="Riley R."/>
            <person name="Wiebenga A."/>
            <person name="Aguilar-Osorio G."/>
            <person name="Amillis S."/>
            <person name="Uchima C.A."/>
            <person name="Anderluh G."/>
            <person name="Asadollahi M."/>
            <person name="Askin M."/>
            <person name="Barry K."/>
            <person name="Battaglia E."/>
            <person name="Bayram O."/>
            <person name="Benocci T."/>
            <person name="Braus-Stromeyer S.A."/>
            <person name="Caldana C."/>
            <person name="Canovas D."/>
            <person name="Cerqueira G.C."/>
            <person name="Chen F."/>
            <person name="Chen W."/>
            <person name="Choi C."/>
            <person name="Clum A."/>
            <person name="Dos Santos R.A."/>
            <person name="Damasio A.R."/>
            <person name="Diallinas G."/>
            <person name="Emri T."/>
            <person name="Fekete E."/>
            <person name="Flipphi M."/>
            <person name="Freyberg S."/>
            <person name="Gallo A."/>
            <person name="Gournas C."/>
            <person name="Habgood R."/>
            <person name="Hainaut M."/>
            <person name="Harispe M.L."/>
            <person name="Henrissat B."/>
            <person name="Hilden K.S."/>
            <person name="Hope R."/>
            <person name="Hossain A."/>
            <person name="Karabika E."/>
            <person name="Karaffa L."/>
            <person name="Karanyi Z."/>
            <person name="Krasevec N."/>
            <person name="Kuo A."/>
            <person name="Kusch H."/>
            <person name="LaButti K."/>
            <person name="Lagendijk E.L."/>
            <person name="Lapidus A."/>
            <person name="Levasseur A."/>
            <person name="Lindquist E."/>
            <person name="Lipzen A."/>
            <person name="Logrieco A.F."/>
            <person name="MacCabe A."/>
            <person name="Maekelae M.R."/>
            <person name="Malavazi I."/>
            <person name="Melin P."/>
            <person name="Meyer V."/>
            <person name="Mielnichuk N."/>
            <person name="Miskei M."/>
            <person name="Molnar A.P."/>
            <person name="Mule G."/>
            <person name="Ngan C.Y."/>
            <person name="Orejas M."/>
            <person name="Orosz E."/>
            <person name="Ouedraogo J.P."/>
            <person name="Overkamp K.M."/>
            <person name="Park H.-S."/>
            <person name="Perrone G."/>
            <person name="Piumi F."/>
            <person name="Punt P.J."/>
            <person name="Ram A.F."/>
            <person name="Ramon A."/>
            <person name="Rauscher S."/>
            <person name="Record E."/>
            <person name="Riano-Pachon D.M."/>
            <person name="Robert V."/>
            <person name="Roehrig J."/>
            <person name="Ruller R."/>
            <person name="Salamov A."/>
            <person name="Salih N.S."/>
            <person name="Samson R.A."/>
            <person name="Sandor E."/>
            <person name="Sanguinetti M."/>
            <person name="Schuetze T."/>
            <person name="Sepcic K."/>
            <person name="Shelest E."/>
            <person name="Sherlock G."/>
            <person name="Sophianopoulou V."/>
            <person name="Squina F.M."/>
            <person name="Sun H."/>
            <person name="Susca A."/>
            <person name="Todd R.B."/>
            <person name="Tsang A."/>
            <person name="Unkles S.E."/>
            <person name="van de Wiele N."/>
            <person name="van Rossen-Uffink D."/>
            <person name="Oliveira J.V."/>
            <person name="Vesth T.C."/>
            <person name="Visser J."/>
            <person name="Yu J.-H."/>
            <person name="Zhou M."/>
            <person name="Andersen M.R."/>
            <person name="Archer D.B."/>
            <person name="Baker S.E."/>
            <person name="Benoit I."/>
            <person name="Brakhage A.A."/>
            <person name="Braus G.H."/>
            <person name="Fischer R."/>
            <person name="Frisvad J.C."/>
            <person name="Goldman G.H."/>
            <person name="Houbraken J."/>
            <person name="Oakley B."/>
            <person name="Pocsi I."/>
            <person name="Scazzocchio C."/>
            <person name="Seiboth B."/>
            <person name="vanKuyk P.A."/>
            <person name="Wortman J."/>
            <person name="Dyer P.S."/>
            <person name="Grigoriev I.V."/>
        </authorList>
    </citation>
    <scope>NUCLEOTIDE SEQUENCE [LARGE SCALE GENOMIC DNA]</scope>
    <source>
        <strain evidence="3">CBS 506.65</strain>
    </source>
</reference>
<accession>A0A1L9S696</accession>
<name>A0A1L9S696_9EURO</name>
<dbReference type="AlphaFoldDB" id="A0A1L9S696"/>
<dbReference type="OrthoDB" id="4426603at2759"/>
<dbReference type="RefSeq" id="XP_022577153.1">
    <property type="nucleotide sequence ID" value="XM_022725224.1"/>
</dbReference>
<dbReference type="EMBL" id="KV878357">
    <property type="protein sequence ID" value="OJJ42643.1"/>
    <property type="molecule type" value="Genomic_DNA"/>
</dbReference>
<sequence>MVEFEKRFPPCSYFPNGTLFKRREGQAVQIQAYTVHLTTVLKEYCSEATDNYNVVFEGCITAGPDRTGQAVIVKFSYELIHQRWTSVGQEWLRSNAKERFRNECQAMIQCADSGTLPRYIAHEEQIQGGPQDLNPGASVFIILRLKMQGEQLLPEYRRFKPLKLSRKEMQSIRKQVLEAHESWRQLGWYGCPDISDIFYHQESGKVFFLGLSSMSWDQRIIDKPPIDSDSYELTLSNLPEEWDENEWDEEEDEEVTNQRERNAQMAVDMDRSQVAGEK</sequence>
<feature type="compositionally biased region" description="Basic and acidic residues" evidence="1">
    <location>
        <begin position="256"/>
        <end position="278"/>
    </location>
</feature>
<keyword evidence="3" id="KW-1185">Reference proteome</keyword>
<dbReference type="Proteomes" id="UP000184188">
    <property type="component" value="Unassembled WGS sequence"/>
</dbReference>
<gene>
    <name evidence="2" type="ORF">ASPZODRAFT_147055</name>
</gene>
<dbReference type="GeneID" id="34611689"/>